<evidence type="ECO:0000259" key="6">
    <source>
        <dbReference type="Pfam" id="PF03962"/>
    </source>
</evidence>
<keyword evidence="4 5" id="KW-0539">Nucleus</keyword>
<dbReference type="Pfam" id="PF03962">
    <property type="entry name" value="Mnd1"/>
    <property type="match status" value="1"/>
</dbReference>
<keyword evidence="3" id="KW-0175">Coiled coil</keyword>
<dbReference type="InterPro" id="IPR040661">
    <property type="entry name" value="LZ3wCH"/>
</dbReference>
<dbReference type="WBParaSite" id="PgR039_g019_t03">
    <property type="protein sequence ID" value="PgR039_g019_t03"/>
    <property type="gene ID" value="PgR039_g019"/>
</dbReference>
<proteinExistence type="inferred from homology"/>
<name>A0A915BG92_PARUN</name>
<evidence type="ECO:0000259" key="7">
    <source>
        <dbReference type="Pfam" id="PF18517"/>
    </source>
</evidence>
<evidence type="ECO:0000256" key="2">
    <source>
        <dbReference type="ARBA" id="ARBA00005981"/>
    </source>
</evidence>
<evidence type="ECO:0000256" key="3">
    <source>
        <dbReference type="ARBA" id="ARBA00023054"/>
    </source>
</evidence>
<comment type="subcellular location">
    <subcellularLocation>
        <location evidence="1 5">Nucleus</location>
    </subcellularLocation>
</comment>
<dbReference type="Proteomes" id="UP000887569">
    <property type="component" value="Unplaced"/>
</dbReference>
<evidence type="ECO:0000256" key="1">
    <source>
        <dbReference type="ARBA" id="ARBA00004123"/>
    </source>
</evidence>
<accession>A0A915BG92</accession>
<keyword evidence="8" id="KW-1185">Reference proteome</keyword>
<sequence length="208" mass="23917">MPSASKKKGLSMDEKRTRLLQLFYESKEFFQMKELEKIAPKQKGIVAQSVREITQLLVDEGLVECEKIGTFVCYWAFPSKAALTRKRRLEQLNSHLADVQTKIDAMKGDIEKAKIGREDTKERAELLSRFADLKTKEITLKKSLDELALCGPEAIARLNKSADEAKEAVNRWTDNIFSIKKWCKTKFGMDEKTLNEQFDIPSDMDYVE</sequence>
<dbReference type="GO" id="GO:0007131">
    <property type="term" value="P:reciprocal meiotic recombination"/>
    <property type="evidence" value="ECO:0007669"/>
    <property type="project" value="InterPro"/>
</dbReference>
<dbReference type="SUPFAM" id="SSF46785">
    <property type="entry name" value="Winged helix' DNA-binding domain"/>
    <property type="match status" value="1"/>
</dbReference>
<evidence type="ECO:0000256" key="5">
    <source>
        <dbReference type="PIRNR" id="PIRNR026991"/>
    </source>
</evidence>
<feature type="domain" description="Leucine zipper with capping helix" evidence="7">
    <location>
        <begin position="153"/>
        <end position="207"/>
    </location>
</feature>
<comment type="function">
    <text evidence="5">Required for proper homologous chromosome pairing and efficient cross-over and intragenic recombination during meiosis.</text>
</comment>
<evidence type="ECO:0000256" key="4">
    <source>
        <dbReference type="ARBA" id="ARBA00023242"/>
    </source>
</evidence>
<evidence type="ECO:0000313" key="9">
    <source>
        <dbReference type="WBParaSite" id="PgR039_g019_t03"/>
    </source>
</evidence>
<dbReference type="InterPro" id="IPR036390">
    <property type="entry name" value="WH_DNA-bd_sf"/>
</dbReference>
<dbReference type="GO" id="GO:0005634">
    <property type="term" value="C:nucleus"/>
    <property type="evidence" value="ECO:0007669"/>
    <property type="project" value="UniProtKB-SubCell"/>
</dbReference>
<comment type="similarity">
    <text evidence="2 5">Belongs to the MND1 family.</text>
</comment>
<reference evidence="9" key="1">
    <citation type="submission" date="2022-11" db="UniProtKB">
        <authorList>
            <consortium name="WormBaseParasite"/>
        </authorList>
    </citation>
    <scope>IDENTIFICATION</scope>
</reference>
<evidence type="ECO:0000313" key="8">
    <source>
        <dbReference type="Proteomes" id="UP000887569"/>
    </source>
</evidence>
<dbReference type="AlphaFoldDB" id="A0A915BG92"/>
<dbReference type="InterPro" id="IPR005647">
    <property type="entry name" value="Mnd1"/>
</dbReference>
<dbReference type="Pfam" id="PF18517">
    <property type="entry name" value="LZ3wCH"/>
    <property type="match status" value="1"/>
</dbReference>
<dbReference type="GO" id="GO:0003690">
    <property type="term" value="F:double-stranded DNA binding"/>
    <property type="evidence" value="ECO:0007669"/>
    <property type="project" value="InterPro"/>
</dbReference>
<feature type="domain" description="Mnd1 HTH" evidence="6">
    <location>
        <begin position="19"/>
        <end position="78"/>
    </location>
</feature>
<dbReference type="InterPro" id="IPR040453">
    <property type="entry name" value="Mnd1_HTH"/>
</dbReference>
<dbReference type="PIRSF" id="PIRSF026991">
    <property type="entry name" value="Mnd1"/>
    <property type="match status" value="1"/>
</dbReference>
<organism evidence="8 9">
    <name type="scientific">Parascaris univalens</name>
    <name type="common">Nematode worm</name>
    <dbReference type="NCBI Taxonomy" id="6257"/>
    <lineage>
        <taxon>Eukaryota</taxon>
        <taxon>Metazoa</taxon>
        <taxon>Ecdysozoa</taxon>
        <taxon>Nematoda</taxon>
        <taxon>Chromadorea</taxon>
        <taxon>Rhabditida</taxon>
        <taxon>Spirurina</taxon>
        <taxon>Ascaridomorpha</taxon>
        <taxon>Ascaridoidea</taxon>
        <taxon>Ascarididae</taxon>
        <taxon>Parascaris</taxon>
    </lineage>
</organism>
<protein>
    <recommendedName>
        <fullName evidence="5">Meiotic nuclear division protein 1 homolog</fullName>
    </recommendedName>
</protein>